<dbReference type="KEGG" id="agf:ET445_10670"/>
<keyword evidence="7" id="KW-1185">Reference proteome</keyword>
<evidence type="ECO:0000313" key="6">
    <source>
        <dbReference type="EMBL" id="QAY73741.1"/>
    </source>
</evidence>
<evidence type="ECO:0000256" key="2">
    <source>
        <dbReference type="ARBA" id="ARBA00006906"/>
    </source>
</evidence>
<dbReference type="PANTHER" id="PTHR30246">
    <property type="entry name" value="2-KETO-3-DEOXY-6-PHOSPHOGLUCONATE ALDOLASE"/>
    <property type="match status" value="1"/>
</dbReference>
<comment type="pathway">
    <text evidence="1">Carbohydrate acid metabolism.</text>
</comment>
<comment type="subunit">
    <text evidence="3">Homotrimer.</text>
</comment>
<organism evidence="6 7">
    <name type="scientific">Agromyces protaetiae</name>
    <dbReference type="NCBI Taxonomy" id="2509455"/>
    <lineage>
        <taxon>Bacteria</taxon>
        <taxon>Bacillati</taxon>
        <taxon>Actinomycetota</taxon>
        <taxon>Actinomycetes</taxon>
        <taxon>Micrococcales</taxon>
        <taxon>Microbacteriaceae</taxon>
        <taxon>Agromyces</taxon>
    </lineage>
</organism>
<dbReference type="InterPro" id="IPR013785">
    <property type="entry name" value="Aldolase_TIM"/>
</dbReference>
<dbReference type="SUPFAM" id="SSF51569">
    <property type="entry name" value="Aldolase"/>
    <property type="match status" value="1"/>
</dbReference>
<dbReference type="EMBL" id="CP035491">
    <property type="protein sequence ID" value="QAY73741.1"/>
    <property type="molecule type" value="Genomic_DNA"/>
</dbReference>
<dbReference type="RefSeq" id="WP_129191218.1">
    <property type="nucleotide sequence ID" value="NZ_CP035491.1"/>
</dbReference>
<dbReference type="CDD" id="cd00452">
    <property type="entry name" value="KDPG_aldolase"/>
    <property type="match status" value="1"/>
</dbReference>
<comment type="similarity">
    <text evidence="2">Belongs to the KHG/KDPG aldolase family.</text>
</comment>
<evidence type="ECO:0000256" key="1">
    <source>
        <dbReference type="ARBA" id="ARBA00004761"/>
    </source>
</evidence>
<protein>
    <submittedName>
        <fullName evidence="6">Bifunctional 4-hydroxy-2-oxoglutarate aldolase/2-dehydro-3-deoxy-phosphogluconate aldolase</fullName>
    </submittedName>
</protein>
<accession>A0A4V0YH76</accession>
<dbReference type="Proteomes" id="UP000291259">
    <property type="component" value="Chromosome"/>
</dbReference>
<gene>
    <name evidence="6" type="ORF">ET445_10670</name>
</gene>
<keyword evidence="5" id="KW-0119">Carbohydrate metabolism</keyword>
<evidence type="ECO:0000256" key="4">
    <source>
        <dbReference type="ARBA" id="ARBA00023239"/>
    </source>
</evidence>
<sequence length="221" mass="22211">MKIPIETLAEVGVIAVIRAHSADAAVEGVRALVAGGVTGIEITYTTPGAADAIRRVDVEFGDGVLLGAGTLRTPEQVAEAAAAGARFLVSPGFAPDLAAAMRATGLTTMIGALTPTEVMTAEAHGADVVKVFPAGLFGPAVIRNLTGPFPTTPFMPTGGVSASNVGDWVSAGVVAVGAGGDLVSSADLAVGRWDAVTERAAEFIAAYRTARSAVLTKEVRA</sequence>
<evidence type="ECO:0000256" key="5">
    <source>
        <dbReference type="ARBA" id="ARBA00023277"/>
    </source>
</evidence>
<dbReference type="Pfam" id="PF01081">
    <property type="entry name" value="Aldolase"/>
    <property type="match status" value="1"/>
</dbReference>
<reference evidence="6 7" key="1">
    <citation type="submission" date="2019-01" db="EMBL/GenBank/DDBJ databases">
        <title>Genome sequencing of strain FW100M-8.</title>
        <authorList>
            <person name="Heo J."/>
            <person name="Kim S.-J."/>
            <person name="Kim J.-S."/>
            <person name="Hong S.-B."/>
            <person name="Kwon S.-W."/>
        </authorList>
    </citation>
    <scope>NUCLEOTIDE SEQUENCE [LARGE SCALE GENOMIC DNA]</scope>
    <source>
        <strain evidence="6 7">FW100M-8</strain>
    </source>
</reference>
<dbReference type="GO" id="GO:0016829">
    <property type="term" value="F:lyase activity"/>
    <property type="evidence" value="ECO:0007669"/>
    <property type="project" value="UniProtKB-KW"/>
</dbReference>
<evidence type="ECO:0000256" key="3">
    <source>
        <dbReference type="ARBA" id="ARBA00011233"/>
    </source>
</evidence>
<dbReference type="PANTHER" id="PTHR30246:SF1">
    <property type="entry name" value="2-DEHYDRO-3-DEOXY-6-PHOSPHOGALACTONATE ALDOLASE-RELATED"/>
    <property type="match status" value="1"/>
</dbReference>
<dbReference type="Gene3D" id="3.20.20.70">
    <property type="entry name" value="Aldolase class I"/>
    <property type="match status" value="1"/>
</dbReference>
<dbReference type="OrthoDB" id="9805177at2"/>
<name>A0A4V0YH76_9MICO</name>
<evidence type="ECO:0000313" key="7">
    <source>
        <dbReference type="Proteomes" id="UP000291259"/>
    </source>
</evidence>
<proteinExistence type="inferred from homology"/>
<dbReference type="InterPro" id="IPR000887">
    <property type="entry name" value="Aldlse_KDPG_KHG"/>
</dbReference>
<dbReference type="AlphaFoldDB" id="A0A4V0YH76"/>
<dbReference type="NCBIfam" id="TIGR01182">
    <property type="entry name" value="eda"/>
    <property type="match status" value="1"/>
</dbReference>
<keyword evidence="4" id="KW-0456">Lyase</keyword>